<feature type="transmembrane region" description="Helical" evidence="1">
    <location>
        <begin position="64"/>
        <end position="86"/>
    </location>
</feature>
<feature type="transmembrane region" description="Helical" evidence="1">
    <location>
        <begin position="92"/>
        <end position="113"/>
    </location>
</feature>
<sequence length="115" mass="12601">MNGQAIIIILLGLVVAKLYPDWWGAVLLSFGCAAIFSITHHGLKNTTTWLTTFPFRESIKVLPGYLAGLTFALVVLFSSVAIPLRLATIVGLPFQFGFVVAVVSMSAFLVFLWKR</sequence>
<feature type="transmembrane region" description="Helical" evidence="1">
    <location>
        <begin position="26"/>
        <end position="43"/>
    </location>
</feature>
<protein>
    <submittedName>
        <fullName evidence="2">Uncharacterized protein</fullName>
    </submittedName>
</protein>
<reference evidence="2" key="2">
    <citation type="submission" date="2019-08" db="EMBL/GenBank/DDBJ databases">
        <title>Investigation of anaerobic lignin degradation for improved lignocellulosic biofuels.</title>
        <authorList>
            <person name="Deangelis K.PhD."/>
        </authorList>
    </citation>
    <scope>NUCLEOTIDE SEQUENCE [LARGE SCALE GENOMIC DNA]</scope>
    <source>
        <strain evidence="2">128R</strain>
    </source>
</reference>
<comment type="caution">
    <text evidence="2">The sequence shown here is derived from an EMBL/GenBank/DDBJ whole genome shotgun (WGS) entry which is preliminary data.</text>
</comment>
<evidence type="ECO:0000313" key="2">
    <source>
        <dbReference type="EMBL" id="TVZ69535.1"/>
    </source>
</evidence>
<keyword evidence="1" id="KW-1133">Transmembrane helix</keyword>
<evidence type="ECO:0000256" key="1">
    <source>
        <dbReference type="SAM" id="Phobius"/>
    </source>
</evidence>
<organism evidence="2">
    <name type="scientific">Serratia fonticola</name>
    <dbReference type="NCBI Taxonomy" id="47917"/>
    <lineage>
        <taxon>Bacteria</taxon>
        <taxon>Pseudomonadati</taxon>
        <taxon>Pseudomonadota</taxon>
        <taxon>Gammaproteobacteria</taxon>
        <taxon>Enterobacterales</taxon>
        <taxon>Yersiniaceae</taxon>
        <taxon>Serratia</taxon>
    </lineage>
</organism>
<dbReference type="AlphaFoldDB" id="A0A542CW30"/>
<dbReference type="OrthoDB" id="10008165at2"/>
<reference evidence="2" key="1">
    <citation type="submission" date="2019-06" db="EMBL/GenBank/DDBJ databases">
        <authorList>
            <person name="Deangelis K."/>
            <person name="Huntemann M."/>
            <person name="Clum A."/>
            <person name="Pillay M."/>
            <person name="Palaniappan K."/>
            <person name="Varghese N."/>
            <person name="Mikhailova N."/>
            <person name="Stamatis D."/>
            <person name="Reddy T."/>
            <person name="Daum C."/>
            <person name="Shapiro N."/>
            <person name="Ivanova N."/>
            <person name="Kyrpides N."/>
            <person name="Woyke T."/>
        </authorList>
    </citation>
    <scope>NUCLEOTIDE SEQUENCE [LARGE SCALE GENOMIC DNA]</scope>
    <source>
        <strain evidence="2">128R</strain>
    </source>
</reference>
<name>A0A542CW30_SERFO</name>
<gene>
    <name evidence="2" type="ORF">FHU10_2054</name>
</gene>
<keyword evidence="1" id="KW-0472">Membrane</keyword>
<keyword evidence="1" id="KW-0812">Transmembrane</keyword>
<proteinExistence type="predicted"/>
<accession>A0A542CW30</accession>
<dbReference type="EMBL" id="VISQ01000001">
    <property type="protein sequence ID" value="TVZ69535.1"/>
    <property type="molecule type" value="Genomic_DNA"/>
</dbReference>